<name>A0A9R1XQ98_LACSA</name>
<feature type="compositionally biased region" description="Polar residues" evidence="1">
    <location>
        <begin position="190"/>
        <end position="204"/>
    </location>
</feature>
<evidence type="ECO:0000256" key="1">
    <source>
        <dbReference type="SAM" id="MobiDB-lite"/>
    </source>
</evidence>
<gene>
    <name evidence="2" type="ORF">LSAT_V11C200096240</name>
</gene>
<comment type="caution">
    <text evidence="2">The sequence shown here is derived from an EMBL/GenBank/DDBJ whole genome shotgun (WGS) entry which is preliminary data.</text>
</comment>
<evidence type="ECO:0008006" key="4">
    <source>
        <dbReference type="Google" id="ProtNLM"/>
    </source>
</evidence>
<evidence type="ECO:0000313" key="2">
    <source>
        <dbReference type="EMBL" id="KAJ0221379.1"/>
    </source>
</evidence>
<dbReference type="AlphaFoldDB" id="A0A9R1XQ98"/>
<feature type="compositionally biased region" description="Polar residues" evidence="1">
    <location>
        <begin position="213"/>
        <end position="222"/>
    </location>
</feature>
<dbReference type="Proteomes" id="UP000235145">
    <property type="component" value="Unassembled WGS sequence"/>
</dbReference>
<feature type="compositionally biased region" description="Basic residues" evidence="1">
    <location>
        <begin position="161"/>
        <end position="173"/>
    </location>
</feature>
<sequence>MEGWVVTTPRSDLWKCSYVVHNIAQSHVTAIKASLQYSKGRINHRINTKLFKLLPLDMIVDESERCKSSDVICVCQLRTCYRLPCAHEIIMYFNAIFGESLLLSSPLNIGVGDDIHCGDEVKIITKKFEKRPRSIKHNILKNLREFINPSKTSVLEPVVHKTTRGRPSLKKKPFKDNRVDAPIEDPYRHSCSNTYELGLSSTNIHEPPRHSSYADQQNYSYS</sequence>
<evidence type="ECO:0000313" key="3">
    <source>
        <dbReference type="Proteomes" id="UP000235145"/>
    </source>
</evidence>
<accession>A0A9R1XQ98</accession>
<proteinExistence type="predicted"/>
<reference evidence="2 3" key="1">
    <citation type="journal article" date="2017" name="Nat. Commun.">
        <title>Genome assembly with in vitro proximity ligation data and whole-genome triplication in lettuce.</title>
        <authorList>
            <person name="Reyes-Chin-Wo S."/>
            <person name="Wang Z."/>
            <person name="Yang X."/>
            <person name="Kozik A."/>
            <person name="Arikit S."/>
            <person name="Song C."/>
            <person name="Xia L."/>
            <person name="Froenicke L."/>
            <person name="Lavelle D.O."/>
            <person name="Truco M.J."/>
            <person name="Xia R."/>
            <person name="Zhu S."/>
            <person name="Xu C."/>
            <person name="Xu H."/>
            <person name="Xu X."/>
            <person name="Cox K."/>
            <person name="Korf I."/>
            <person name="Meyers B.C."/>
            <person name="Michelmore R.W."/>
        </authorList>
    </citation>
    <scope>NUCLEOTIDE SEQUENCE [LARGE SCALE GENOMIC DNA]</scope>
    <source>
        <strain evidence="3">cv. Salinas</strain>
        <tissue evidence="2">Seedlings</tissue>
    </source>
</reference>
<organism evidence="2 3">
    <name type="scientific">Lactuca sativa</name>
    <name type="common">Garden lettuce</name>
    <dbReference type="NCBI Taxonomy" id="4236"/>
    <lineage>
        <taxon>Eukaryota</taxon>
        <taxon>Viridiplantae</taxon>
        <taxon>Streptophyta</taxon>
        <taxon>Embryophyta</taxon>
        <taxon>Tracheophyta</taxon>
        <taxon>Spermatophyta</taxon>
        <taxon>Magnoliopsida</taxon>
        <taxon>eudicotyledons</taxon>
        <taxon>Gunneridae</taxon>
        <taxon>Pentapetalae</taxon>
        <taxon>asterids</taxon>
        <taxon>campanulids</taxon>
        <taxon>Asterales</taxon>
        <taxon>Asteraceae</taxon>
        <taxon>Cichorioideae</taxon>
        <taxon>Cichorieae</taxon>
        <taxon>Lactucinae</taxon>
        <taxon>Lactuca</taxon>
    </lineage>
</organism>
<feature type="region of interest" description="Disordered" evidence="1">
    <location>
        <begin position="160"/>
        <end position="222"/>
    </location>
</feature>
<feature type="compositionally biased region" description="Basic and acidic residues" evidence="1">
    <location>
        <begin position="174"/>
        <end position="188"/>
    </location>
</feature>
<keyword evidence="3" id="KW-1185">Reference proteome</keyword>
<protein>
    <recommendedName>
        <fullName evidence="4">SWIM-type domain-containing protein</fullName>
    </recommendedName>
</protein>
<dbReference type="EMBL" id="NBSK02000002">
    <property type="protein sequence ID" value="KAJ0221379.1"/>
    <property type="molecule type" value="Genomic_DNA"/>
</dbReference>